<sequence length="360" mass="39155">LPVLVNHRLENCSNTQQLGFNRVRGTQTEDKMLNSTGDPPDNSSATRTPSVEQVLVPVLDTLILIGAGRTRQTSQSSPTGAGTDILLVALSAADLLLLSTIPFQTAAIAMQKWPFGNAMCRLVSFLGSACSSASIFTLATLAVTRYLTVVKPATAYRLLTPRRVSALAVLLWVPACCLGAPQLVFRTVRTPQTSPESFACFAFMSQRDQLIYGLLHFLMAFLLPLVTIAVAYGSIYVFLCRSQHAGRAPQVERYQSKVTQTTAMLVLAFTLSWLPSYSLTLTLLADQSTGATGALPRYGAFSVFARFMGTTSTVINPILYVLMSQKFRQDLLGIFKRDRQRANTTVAFFTGTTGGTNRTL</sequence>
<reference evidence="11" key="1">
    <citation type="submission" date="2014-08" db="EMBL/GenBank/DDBJ databases">
        <authorList>
            <person name="Senf B."/>
            <person name="Petzold A."/>
            <person name="Downie B.R."/>
            <person name="Koch P."/>
            <person name="Platzer M."/>
        </authorList>
    </citation>
    <scope>NUCLEOTIDE SEQUENCE [LARGE SCALE GENOMIC DNA]</scope>
    <source>
        <strain evidence="11">GRZ</strain>
    </source>
</reference>
<evidence type="ECO:0000259" key="10">
    <source>
        <dbReference type="PROSITE" id="PS50262"/>
    </source>
</evidence>
<dbReference type="InterPro" id="IPR017452">
    <property type="entry name" value="GPCR_Rhodpsn_7TM"/>
</dbReference>
<evidence type="ECO:0000256" key="7">
    <source>
        <dbReference type="ARBA" id="ARBA00023224"/>
    </source>
</evidence>
<evidence type="ECO:0000256" key="1">
    <source>
        <dbReference type="ARBA" id="ARBA00004141"/>
    </source>
</evidence>
<evidence type="ECO:0000313" key="12">
    <source>
        <dbReference type="Proteomes" id="UP000694548"/>
    </source>
</evidence>
<dbReference type="Ensembl" id="ENSNFUT00015050701.1">
    <property type="protein sequence ID" value="ENSNFUP00015048592.1"/>
    <property type="gene ID" value="ENSNFUG00015022889.1"/>
</dbReference>
<dbReference type="GO" id="GO:0005886">
    <property type="term" value="C:plasma membrane"/>
    <property type="evidence" value="ECO:0007669"/>
    <property type="project" value="TreeGrafter"/>
</dbReference>
<feature type="domain" description="G-protein coupled receptors family 1 profile" evidence="10">
    <location>
        <begin position="59"/>
        <end position="320"/>
    </location>
</feature>
<feature type="transmembrane region" description="Helical" evidence="9">
    <location>
        <begin position="298"/>
        <end position="322"/>
    </location>
</feature>
<feature type="transmembrane region" description="Helical" evidence="9">
    <location>
        <begin position="164"/>
        <end position="185"/>
    </location>
</feature>
<feature type="transmembrane region" description="Helical" evidence="9">
    <location>
        <begin position="85"/>
        <end position="110"/>
    </location>
</feature>
<keyword evidence="4" id="KW-0297">G-protein coupled receptor</keyword>
<keyword evidence="7" id="KW-0807">Transducer</keyword>
<name>A0A8C6PTA3_NOTFU</name>
<dbReference type="Pfam" id="PF00001">
    <property type="entry name" value="7tm_1"/>
    <property type="match status" value="1"/>
</dbReference>
<feature type="region of interest" description="Disordered" evidence="8">
    <location>
        <begin position="30"/>
        <end position="50"/>
    </location>
</feature>
<dbReference type="InterPro" id="IPR000276">
    <property type="entry name" value="GPCR_Rhodpsn"/>
</dbReference>
<dbReference type="PRINTS" id="PR00237">
    <property type="entry name" value="GPCRRHODOPSN"/>
</dbReference>
<reference evidence="11" key="2">
    <citation type="submission" date="2025-08" db="UniProtKB">
        <authorList>
            <consortium name="Ensembl"/>
        </authorList>
    </citation>
    <scope>IDENTIFICATION</scope>
</reference>
<keyword evidence="6" id="KW-0675">Receptor</keyword>
<evidence type="ECO:0000256" key="9">
    <source>
        <dbReference type="SAM" id="Phobius"/>
    </source>
</evidence>
<dbReference type="AlphaFoldDB" id="A0A8C6PTA3"/>
<comment type="subcellular location">
    <subcellularLocation>
        <location evidence="1">Membrane</location>
        <topology evidence="1">Multi-pass membrane protein</topology>
    </subcellularLocation>
</comment>
<evidence type="ECO:0000256" key="4">
    <source>
        <dbReference type="ARBA" id="ARBA00023040"/>
    </source>
</evidence>
<evidence type="ECO:0000313" key="11">
    <source>
        <dbReference type="Ensembl" id="ENSNFUP00015048592.1"/>
    </source>
</evidence>
<keyword evidence="3 9" id="KW-1133">Transmembrane helix</keyword>
<feature type="compositionally biased region" description="Polar residues" evidence="8">
    <location>
        <begin position="33"/>
        <end position="50"/>
    </location>
</feature>
<evidence type="ECO:0000256" key="3">
    <source>
        <dbReference type="ARBA" id="ARBA00022989"/>
    </source>
</evidence>
<dbReference type="GeneTree" id="ENSGT00940000165559"/>
<evidence type="ECO:0000256" key="2">
    <source>
        <dbReference type="ARBA" id="ARBA00022692"/>
    </source>
</evidence>
<evidence type="ECO:0000256" key="5">
    <source>
        <dbReference type="ARBA" id="ARBA00023136"/>
    </source>
</evidence>
<proteinExistence type="predicted"/>
<keyword evidence="2 9" id="KW-0812">Transmembrane</keyword>
<dbReference type="PANTHER" id="PTHR45695">
    <property type="entry name" value="LEUCOKININ RECEPTOR-RELATED"/>
    <property type="match status" value="1"/>
</dbReference>
<dbReference type="PROSITE" id="PS50262">
    <property type="entry name" value="G_PROTEIN_RECEP_F1_2"/>
    <property type="match status" value="1"/>
</dbReference>
<gene>
    <name evidence="11" type="primary">LOC107385635</name>
</gene>
<protein>
    <recommendedName>
        <fullName evidence="10">G-protein coupled receptors family 1 profile domain-containing protein</fullName>
    </recommendedName>
</protein>
<keyword evidence="12" id="KW-1185">Reference proteome</keyword>
<dbReference type="SUPFAM" id="SSF81321">
    <property type="entry name" value="Family A G protein-coupled receptor-like"/>
    <property type="match status" value="1"/>
</dbReference>
<feature type="transmembrane region" description="Helical" evidence="9">
    <location>
        <begin position="260"/>
        <end position="278"/>
    </location>
</feature>
<accession>A0A8C6PTA3</accession>
<organism evidence="11 12">
    <name type="scientific">Nothobranchius furzeri</name>
    <name type="common">Turquoise killifish</name>
    <dbReference type="NCBI Taxonomy" id="105023"/>
    <lineage>
        <taxon>Eukaryota</taxon>
        <taxon>Metazoa</taxon>
        <taxon>Chordata</taxon>
        <taxon>Craniata</taxon>
        <taxon>Vertebrata</taxon>
        <taxon>Euteleostomi</taxon>
        <taxon>Actinopterygii</taxon>
        <taxon>Neopterygii</taxon>
        <taxon>Teleostei</taxon>
        <taxon>Neoteleostei</taxon>
        <taxon>Acanthomorphata</taxon>
        <taxon>Ovalentaria</taxon>
        <taxon>Atherinomorphae</taxon>
        <taxon>Cyprinodontiformes</taxon>
        <taxon>Nothobranchiidae</taxon>
        <taxon>Nothobranchius</taxon>
    </lineage>
</organism>
<reference evidence="11" key="3">
    <citation type="submission" date="2025-09" db="UniProtKB">
        <authorList>
            <consortium name="Ensembl"/>
        </authorList>
    </citation>
    <scope>IDENTIFICATION</scope>
</reference>
<dbReference type="Gene3D" id="1.20.1070.10">
    <property type="entry name" value="Rhodopsin 7-helix transmembrane proteins"/>
    <property type="match status" value="1"/>
</dbReference>
<feature type="transmembrane region" description="Helical" evidence="9">
    <location>
        <begin position="122"/>
        <end position="143"/>
    </location>
</feature>
<keyword evidence="5 9" id="KW-0472">Membrane</keyword>
<dbReference type="GO" id="GO:0004930">
    <property type="term" value="F:G protein-coupled receptor activity"/>
    <property type="evidence" value="ECO:0007669"/>
    <property type="project" value="UniProtKB-KW"/>
</dbReference>
<evidence type="ECO:0000256" key="8">
    <source>
        <dbReference type="SAM" id="MobiDB-lite"/>
    </source>
</evidence>
<dbReference type="Proteomes" id="UP000694548">
    <property type="component" value="Chromosome sgr10"/>
</dbReference>
<dbReference type="PANTHER" id="PTHR45695:SF9">
    <property type="entry name" value="LEUCOKININ RECEPTOR"/>
    <property type="match status" value="1"/>
</dbReference>
<feature type="transmembrane region" description="Helical" evidence="9">
    <location>
        <begin position="214"/>
        <end position="239"/>
    </location>
</feature>
<evidence type="ECO:0000256" key="6">
    <source>
        <dbReference type="ARBA" id="ARBA00023170"/>
    </source>
</evidence>